<dbReference type="Gene3D" id="1.20.1270.390">
    <property type="match status" value="1"/>
</dbReference>
<accession>A0A426QHV8</accession>
<dbReference type="Proteomes" id="UP000287798">
    <property type="component" value="Unassembled WGS sequence"/>
</dbReference>
<name>A0A426QHV8_9GAMM</name>
<organism evidence="3 4">
    <name type="scientific">Thiohalobacter thiocyanaticus</name>
    <dbReference type="NCBI Taxonomy" id="585455"/>
    <lineage>
        <taxon>Bacteria</taxon>
        <taxon>Pseudomonadati</taxon>
        <taxon>Pseudomonadota</taxon>
        <taxon>Gammaproteobacteria</taxon>
        <taxon>Thiohalobacterales</taxon>
        <taxon>Thiohalobacteraceae</taxon>
        <taxon>Thiohalobacter</taxon>
    </lineage>
</organism>
<keyword evidence="1" id="KW-0732">Signal</keyword>
<gene>
    <name evidence="3" type="ORF">D6C00_04905</name>
</gene>
<proteinExistence type="predicted"/>
<dbReference type="InterPro" id="IPR025511">
    <property type="entry name" value="DUF4398"/>
</dbReference>
<dbReference type="Pfam" id="PF14346">
    <property type="entry name" value="DUF4398"/>
    <property type="match status" value="1"/>
</dbReference>
<evidence type="ECO:0000259" key="2">
    <source>
        <dbReference type="Pfam" id="PF14346"/>
    </source>
</evidence>
<dbReference type="EMBL" id="QZMU01000001">
    <property type="protein sequence ID" value="RRQ21341.1"/>
    <property type="molecule type" value="Genomic_DNA"/>
</dbReference>
<dbReference type="AlphaFoldDB" id="A0A426QHV8"/>
<feature type="chain" id="PRO_5019537232" evidence="1">
    <location>
        <begin position="33"/>
        <end position="133"/>
    </location>
</feature>
<protein>
    <submittedName>
        <fullName evidence="3">DUF4398 domain-containing protein</fullName>
    </submittedName>
</protein>
<comment type="caution">
    <text evidence="3">The sequence shown here is derived from an EMBL/GenBank/DDBJ whole genome shotgun (WGS) entry which is preliminary data.</text>
</comment>
<dbReference type="RefSeq" id="WP_125180567.1">
    <property type="nucleotide sequence ID" value="NZ_QZMU01000001.1"/>
</dbReference>
<feature type="signal peptide" evidence="1">
    <location>
        <begin position="1"/>
        <end position="32"/>
    </location>
</feature>
<dbReference type="PROSITE" id="PS51257">
    <property type="entry name" value="PROKAR_LIPOPROTEIN"/>
    <property type="match status" value="1"/>
</dbReference>
<dbReference type="OrthoDB" id="6370526at2"/>
<evidence type="ECO:0000313" key="3">
    <source>
        <dbReference type="EMBL" id="RRQ21341.1"/>
    </source>
</evidence>
<reference evidence="3 4" key="1">
    <citation type="journal article" date="2010" name="Int. J. Syst. Evol. Microbiol.">
        <title>Thiohalobacter thiocyanaticus gen. nov., sp. nov., a moderately halophilic, sulfur-oxidizing gammaproteobacterium from hypersaline lakes, that utilizes thiocyanate.</title>
        <authorList>
            <person name="Sorokin D.Y."/>
            <person name="Kovaleva O.L."/>
            <person name="Tourova T.P."/>
            <person name="Muyzer G."/>
        </authorList>
    </citation>
    <scope>NUCLEOTIDE SEQUENCE [LARGE SCALE GENOMIC DNA]</scope>
    <source>
        <strain evidence="3 4">Hrh1</strain>
    </source>
</reference>
<keyword evidence="4" id="KW-1185">Reference proteome</keyword>
<evidence type="ECO:0000256" key="1">
    <source>
        <dbReference type="SAM" id="SignalP"/>
    </source>
</evidence>
<sequence length="133" mass="14142">MYQSTNRSFSDSVCGALSLIVAFVLLSACASAPLAPTASLNAAREAIASAEQAGARQYAGAELDEAQQKLIKAEGYVNNEKMIDAERFAQQSLVAAELASARTEAAKAEEINREMGRGADALIEEMRRTGDQQ</sequence>
<feature type="domain" description="DUF4398" evidence="2">
    <location>
        <begin position="39"/>
        <end position="111"/>
    </location>
</feature>
<evidence type="ECO:0000313" key="4">
    <source>
        <dbReference type="Proteomes" id="UP000287798"/>
    </source>
</evidence>